<name>A0AB94IYK9_9BACT</name>
<dbReference type="RefSeq" id="WP_015557040.1">
    <property type="nucleotide sequence ID" value="NC_021038.1"/>
</dbReference>
<evidence type="ECO:0000313" key="2">
    <source>
        <dbReference type="EMBL" id="CBL28893.1"/>
    </source>
</evidence>
<dbReference type="CDD" id="cd07709">
    <property type="entry name" value="flavodiiron_proteins_MBL-fold"/>
    <property type="match status" value="1"/>
</dbReference>
<dbReference type="SUPFAM" id="SSF56281">
    <property type="entry name" value="Metallo-hydrolase/oxidoreductase"/>
    <property type="match status" value="1"/>
</dbReference>
<dbReference type="PANTHER" id="PTHR43041:SF1">
    <property type="entry name" value="METALLO-BETA-LACTAMASE DOMAIN-CONTAINING PROTEIN"/>
    <property type="match status" value="1"/>
</dbReference>
<protein>
    <submittedName>
        <fullName evidence="2">Uncharacterized flavoproteins</fullName>
    </submittedName>
</protein>
<organism evidence="2 3">
    <name type="scientific">Fretibacterium fastidiosum</name>
    <dbReference type="NCBI Taxonomy" id="651822"/>
    <lineage>
        <taxon>Bacteria</taxon>
        <taxon>Thermotogati</taxon>
        <taxon>Synergistota</taxon>
        <taxon>Synergistia</taxon>
        <taxon>Synergistales</taxon>
        <taxon>Aminobacteriaceae</taxon>
        <taxon>Fretibacterium</taxon>
    </lineage>
</organism>
<dbReference type="Gene3D" id="3.60.15.10">
    <property type="entry name" value="Ribonuclease Z/Hydroxyacylglutathione hydrolase-like"/>
    <property type="match status" value="1"/>
</dbReference>
<dbReference type="InterPro" id="IPR045761">
    <property type="entry name" value="ODP_dom"/>
</dbReference>
<reference evidence="2 3" key="2">
    <citation type="submission" date="2010-03" db="EMBL/GenBank/DDBJ databases">
        <authorList>
            <person name="Pajon A."/>
        </authorList>
    </citation>
    <scope>NUCLEOTIDE SEQUENCE [LARGE SCALE GENOMIC DNA]</scope>
    <source>
        <strain evidence="2 3">SGP1</strain>
    </source>
</reference>
<dbReference type="InterPro" id="IPR001279">
    <property type="entry name" value="Metallo-B-lactamas"/>
</dbReference>
<gene>
    <name evidence="2" type="ORF">SY1_21720</name>
</gene>
<dbReference type="Proteomes" id="UP000008957">
    <property type="component" value="Chromosome"/>
</dbReference>
<sequence length="257" mass="28939">MQQLESFPLFEQKDHRFIMLGWEEKEDGMAVQTNQYVITSGREIVLLDPGGAHVFPRVLANVAELVDLKAISHIFYSHQDPDVSSGITLWLSMAERAMVHISELWVRFLPHFGIYDGRRIVSIPDGGKSLTLSGGARLVMVPSHFLHSTGCFSLYDSLSKILFTGDIGAALFPEGKRYPIVTDFEAHLPLMEGFHKRYMASNAACRSWVRRVSTLDVETIAPQHGAVIQGRENVKKFLSWFEGLRCGTDIIDQIYGR</sequence>
<evidence type="ECO:0000259" key="1">
    <source>
        <dbReference type="SMART" id="SM00849"/>
    </source>
</evidence>
<dbReference type="KEGG" id="sbr:SY1_21720"/>
<evidence type="ECO:0000313" key="3">
    <source>
        <dbReference type="Proteomes" id="UP000008957"/>
    </source>
</evidence>
<reference evidence="3" key="1">
    <citation type="submission" date="2010-03" db="EMBL/GenBank/DDBJ databases">
        <title>The genome sequence of Synergistetes sp. SGP1.</title>
        <authorList>
            <consortium name="metaHIT consortium -- http://www.metahit.eu/"/>
            <person name="Pajon A."/>
            <person name="Turner K."/>
            <person name="Parkhill J."/>
            <person name="Wade W."/>
            <person name="Vartoukian S."/>
        </authorList>
    </citation>
    <scope>NUCLEOTIDE SEQUENCE [LARGE SCALE GENOMIC DNA]</scope>
    <source>
        <strain evidence="3">SGP1</strain>
    </source>
</reference>
<feature type="domain" description="Metallo-beta-lactamase" evidence="1">
    <location>
        <begin position="32"/>
        <end position="224"/>
    </location>
</feature>
<dbReference type="PANTHER" id="PTHR43041">
    <property type="entry name" value="HYDROLASE, METALLO-BETA-LACTAMASE SUPERFAMILY"/>
    <property type="match status" value="1"/>
</dbReference>
<dbReference type="Pfam" id="PF19583">
    <property type="entry name" value="ODP"/>
    <property type="match status" value="1"/>
</dbReference>
<dbReference type="EMBL" id="FP929056">
    <property type="protein sequence ID" value="CBL28893.1"/>
    <property type="molecule type" value="Genomic_DNA"/>
</dbReference>
<accession>A0AB94IYK9</accession>
<dbReference type="InterPro" id="IPR036866">
    <property type="entry name" value="RibonucZ/Hydroxyglut_hydro"/>
</dbReference>
<keyword evidence="3" id="KW-1185">Reference proteome</keyword>
<proteinExistence type="predicted"/>
<dbReference type="AlphaFoldDB" id="A0AB94IYK9"/>
<dbReference type="SMART" id="SM00849">
    <property type="entry name" value="Lactamase_B"/>
    <property type="match status" value="1"/>
</dbReference>